<dbReference type="GO" id="GO:0072344">
    <property type="term" value="P:rescue of stalled ribosome"/>
    <property type="evidence" value="ECO:0007669"/>
    <property type="project" value="InterPro"/>
</dbReference>
<dbReference type="Proteomes" id="UP000242875">
    <property type="component" value="Unassembled WGS sequence"/>
</dbReference>
<feature type="region of interest" description="Disordered" evidence="13">
    <location>
        <begin position="1"/>
        <end position="73"/>
    </location>
</feature>
<feature type="compositionally biased region" description="Basic and acidic residues" evidence="13">
    <location>
        <begin position="7"/>
        <end position="56"/>
    </location>
</feature>
<dbReference type="InterPro" id="IPR013083">
    <property type="entry name" value="Znf_RING/FYVE/PHD"/>
</dbReference>
<sequence length="770" mass="84742">MVATEPTKGESGRGRGRPHRSERGESNRGRGGRDKKSSRGESARKADASSRPRSDFKNGNGEKPSVLVKQEQESELAEDENAVHCFICTEPIAIFAVGECNHRTCHLCSLRLRALYKTRHCAYCKSEIHTAYFTNDPSKLYQDYTAKDLLYMDERLGIKFENRQMFQDSMILLQFNCPKGDCDVACEGGWQELKRHVKKAHGMLLCDLCIKHKKIFAHEQTLFTPDQLQKHYKYGDSADSEAEASGFKGHPECAFCGISFYGDDELYEHCRDKHEQCHVCVRQGIRHQYYANYDSLAKHFRKDHYMCQYPECLEKKFVVFPSDIDLKAHEVEVHGASMTGLQRARRNEARKVDIAFQYASAHTQRDREPSKRTSRDRNVQDTSRAGTSSSTPDASSVTSSLSQTHLDGQPPAQRVSNQNNGQRVPQTTEDFPAMSNAPTPKRGIAARAPKGFGALTPSAPTTSTSSSSTSAKPSSTADPATMQRHSALLERVGNYLGRDEERVERFRQLTTAYRRSILKGETYLDSLTTLLGNNMDITGKIVSGVAELLEDDAQRTELLKLWNDKKAATQSFPSLTPITDDTSTNPRVLVIKAGSTRAGGTRTTTNVWDRVNRAANNAFPALGRSNSPIPGSASPVRSASPVAFPSLGTKVGAQVGLAPSGTAWAGSVRNQNVSSSTSRPQFVGAGSTPTAPIGTKRGSSGADFPSLPMAPKRDLTEFGIRRKSSGHDAWGLKKNANESASEAESVENLQESPKGKKGKKQKQLLFHVGL</sequence>
<evidence type="ECO:0000256" key="12">
    <source>
        <dbReference type="PROSITE-ProRule" id="PRU00175"/>
    </source>
</evidence>
<evidence type="ECO:0000256" key="13">
    <source>
        <dbReference type="SAM" id="MobiDB-lite"/>
    </source>
</evidence>
<evidence type="ECO:0000256" key="11">
    <source>
        <dbReference type="ARBA" id="ARBA00035113"/>
    </source>
</evidence>
<dbReference type="GO" id="GO:0005737">
    <property type="term" value="C:cytoplasm"/>
    <property type="evidence" value="ECO:0007669"/>
    <property type="project" value="UniProtKB-SubCell"/>
</dbReference>
<keyword evidence="7" id="KW-0808">Transferase</keyword>
<feature type="compositionally biased region" description="Low complexity" evidence="13">
    <location>
        <begin position="456"/>
        <end position="481"/>
    </location>
</feature>
<reference evidence="15 16" key="1">
    <citation type="journal article" date="2017" name="Mycologia">
        <title>Bifiguratus adelaidae, gen. et sp. nov., a new member of Mucoromycotina in endophytic and soil-dwelling habitats.</title>
        <authorList>
            <person name="Torres-Cruz T.J."/>
            <person name="Billingsley Tobias T.L."/>
            <person name="Almatruk M."/>
            <person name="Hesse C."/>
            <person name="Kuske C.R."/>
            <person name="Desiro A."/>
            <person name="Benucci G.M."/>
            <person name="Bonito G."/>
            <person name="Stajich J.E."/>
            <person name="Dunlap C."/>
            <person name="Arnold A.E."/>
            <person name="Porras-Alfaro A."/>
        </authorList>
    </citation>
    <scope>NUCLEOTIDE SEQUENCE [LARGE SCALE GENOMIC DNA]</scope>
    <source>
        <strain evidence="15 16">AZ0501</strain>
    </source>
</reference>
<dbReference type="InterPro" id="IPR001841">
    <property type="entry name" value="Znf_RING"/>
</dbReference>
<keyword evidence="8" id="KW-0479">Metal-binding</keyword>
<feature type="region of interest" description="Disordered" evidence="13">
    <location>
        <begin position="672"/>
        <end position="709"/>
    </location>
</feature>
<dbReference type="CDD" id="cd16615">
    <property type="entry name" value="RING-HC_ZNF598"/>
    <property type="match status" value="1"/>
</dbReference>
<comment type="catalytic activity">
    <reaction evidence="1">
        <text>S-ubiquitinyl-[E2 ubiquitin-conjugating enzyme]-L-cysteine + [acceptor protein]-L-lysine = [E2 ubiquitin-conjugating enzyme]-L-cysteine + N(6)-ubiquitinyl-[acceptor protein]-L-lysine.</text>
        <dbReference type="EC" id="2.3.2.27"/>
    </reaction>
</comment>
<dbReference type="GO" id="GO:0043022">
    <property type="term" value="F:ribosome binding"/>
    <property type="evidence" value="ECO:0007669"/>
    <property type="project" value="TreeGrafter"/>
</dbReference>
<dbReference type="InterPro" id="IPR057634">
    <property type="entry name" value="PAH_ZNF598/HEL2"/>
</dbReference>
<comment type="subcellular location">
    <subcellularLocation>
        <location evidence="2">Cytoplasm</location>
    </subcellularLocation>
</comment>
<evidence type="ECO:0000256" key="9">
    <source>
        <dbReference type="ARBA" id="ARBA00022771"/>
    </source>
</evidence>
<evidence type="ECO:0000256" key="7">
    <source>
        <dbReference type="ARBA" id="ARBA00022679"/>
    </source>
</evidence>
<dbReference type="AlphaFoldDB" id="A0A261Y3N5"/>
<dbReference type="PROSITE" id="PS00028">
    <property type="entry name" value="ZINC_FINGER_C2H2_1"/>
    <property type="match status" value="1"/>
</dbReference>
<name>A0A261Y3N5_9FUNG</name>
<evidence type="ECO:0000256" key="8">
    <source>
        <dbReference type="ARBA" id="ARBA00022723"/>
    </source>
</evidence>
<comment type="caution">
    <text evidence="15">The sequence shown here is derived from an EMBL/GenBank/DDBJ whole genome shotgun (WGS) entry which is preliminary data.</text>
</comment>
<protein>
    <recommendedName>
        <fullName evidence="4">RING-type E3 ubiquitin transferase</fullName>
        <ecNumber evidence="4">2.3.2.27</ecNumber>
    </recommendedName>
</protein>
<evidence type="ECO:0000256" key="5">
    <source>
        <dbReference type="ARBA" id="ARBA00022490"/>
    </source>
</evidence>
<dbReference type="InterPro" id="IPR056437">
    <property type="entry name" value="Znf-C2H2_ZNF598/HEL2"/>
</dbReference>
<evidence type="ECO:0000256" key="4">
    <source>
        <dbReference type="ARBA" id="ARBA00012483"/>
    </source>
</evidence>
<dbReference type="SMART" id="SM00355">
    <property type="entry name" value="ZnF_C2H2"/>
    <property type="match status" value="4"/>
</dbReference>
<feature type="compositionally biased region" description="Low complexity" evidence="13">
    <location>
        <begin position="387"/>
        <end position="402"/>
    </location>
</feature>
<accession>A0A261Y3N5</accession>
<evidence type="ECO:0000256" key="1">
    <source>
        <dbReference type="ARBA" id="ARBA00000900"/>
    </source>
</evidence>
<feature type="region of interest" description="Disordered" evidence="13">
    <location>
        <begin position="357"/>
        <end position="482"/>
    </location>
</feature>
<comment type="similarity">
    <text evidence="11">Belongs to the ZNF598/HEL2 family.</text>
</comment>
<dbReference type="InterPro" id="IPR041888">
    <property type="entry name" value="RING-HC_ZNF598/HEL2"/>
</dbReference>
<feature type="compositionally biased region" description="Polar residues" evidence="13">
    <location>
        <begin position="414"/>
        <end position="429"/>
    </location>
</feature>
<dbReference type="EMBL" id="MVBO01000019">
    <property type="protein sequence ID" value="OZJ05237.1"/>
    <property type="molecule type" value="Genomic_DNA"/>
</dbReference>
<organism evidence="15 16">
    <name type="scientific">Bifiguratus adelaidae</name>
    <dbReference type="NCBI Taxonomy" id="1938954"/>
    <lineage>
        <taxon>Eukaryota</taxon>
        <taxon>Fungi</taxon>
        <taxon>Fungi incertae sedis</taxon>
        <taxon>Mucoromycota</taxon>
        <taxon>Mucoromycotina</taxon>
        <taxon>Endogonomycetes</taxon>
        <taxon>Endogonales</taxon>
        <taxon>Endogonales incertae sedis</taxon>
        <taxon>Bifiguratus</taxon>
    </lineage>
</organism>
<dbReference type="Pfam" id="PF23202">
    <property type="entry name" value="PAH_ZNF598"/>
    <property type="match status" value="1"/>
</dbReference>
<keyword evidence="16" id="KW-1185">Reference proteome</keyword>
<keyword evidence="5" id="KW-0963">Cytoplasm</keyword>
<evidence type="ECO:0000313" key="15">
    <source>
        <dbReference type="EMBL" id="OZJ05237.1"/>
    </source>
</evidence>
<feature type="domain" description="RING-type" evidence="14">
    <location>
        <begin position="85"/>
        <end position="125"/>
    </location>
</feature>
<dbReference type="GO" id="GO:0061630">
    <property type="term" value="F:ubiquitin protein ligase activity"/>
    <property type="evidence" value="ECO:0007669"/>
    <property type="project" value="UniProtKB-EC"/>
</dbReference>
<feature type="compositionally biased region" description="Basic and acidic residues" evidence="13">
    <location>
        <begin position="363"/>
        <end position="379"/>
    </location>
</feature>
<dbReference type="Gene3D" id="3.30.40.10">
    <property type="entry name" value="Zinc/RING finger domain, C3HC4 (zinc finger)"/>
    <property type="match status" value="1"/>
</dbReference>
<dbReference type="SUPFAM" id="SSF57850">
    <property type="entry name" value="RING/U-box"/>
    <property type="match status" value="1"/>
</dbReference>
<dbReference type="InterPro" id="IPR044288">
    <property type="entry name" value="ZNF598/HEL2"/>
</dbReference>
<gene>
    <name evidence="15" type="ORF">BZG36_02291</name>
</gene>
<evidence type="ECO:0000256" key="10">
    <source>
        <dbReference type="ARBA" id="ARBA00022833"/>
    </source>
</evidence>
<dbReference type="GO" id="GO:0016567">
    <property type="term" value="P:protein ubiquitination"/>
    <property type="evidence" value="ECO:0007669"/>
    <property type="project" value="TreeGrafter"/>
</dbReference>
<keyword evidence="10" id="KW-0862">Zinc</keyword>
<dbReference type="PANTHER" id="PTHR22938:SF0">
    <property type="entry name" value="E3 UBIQUITIN-PROTEIN LIGASE ZNF598"/>
    <property type="match status" value="1"/>
</dbReference>
<dbReference type="Pfam" id="PF23230">
    <property type="entry name" value="zf-C2H2_13"/>
    <property type="match status" value="1"/>
</dbReference>
<dbReference type="GO" id="GO:0008270">
    <property type="term" value="F:zinc ion binding"/>
    <property type="evidence" value="ECO:0007669"/>
    <property type="project" value="UniProtKB-KW"/>
</dbReference>
<feature type="compositionally biased region" description="Low complexity" evidence="13">
    <location>
        <begin position="737"/>
        <end position="748"/>
    </location>
</feature>
<comment type="pathway">
    <text evidence="3">Protein modification; protein ubiquitination.</text>
</comment>
<dbReference type="PROSITE" id="PS50089">
    <property type="entry name" value="ZF_RING_2"/>
    <property type="match status" value="1"/>
</dbReference>
<dbReference type="Pfam" id="PF25447">
    <property type="entry name" value="RING_ZNF598"/>
    <property type="match status" value="1"/>
</dbReference>
<evidence type="ECO:0000256" key="3">
    <source>
        <dbReference type="ARBA" id="ARBA00004906"/>
    </source>
</evidence>
<keyword evidence="6" id="KW-0597">Phosphoprotein</keyword>
<dbReference type="EC" id="2.3.2.27" evidence="4"/>
<evidence type="ECO:0000259" key="14">
    <source>
        <dbReference type="PROSITE" id="PS50089"/>
    </source>
</evidence>
<evidence type="ECO:0000256" key="6">
    <source>
        <dbReference type="ARBA" id="ARBA00022553"/>
    </source>
</evidence>
<proteinExistence type="inferred from homology"/>
<dbReference type="InterPro" id="IPR013087">
    <property type="entry name" value="Znf_C2H2_type"/>
</dbReference>
<keyword evidence="9 12" id="KW-0863">Zinc-finger</keyword>
<dbReference type="OrthoDB" id="3838338at2759"/>
<dbReference type="PANTHER" id="PTHR22938">
    <property type="entry name" value="ZINC FINGER PROTEIN 598"/>
    <property type="match status" value="1"/>
</dbReference>
<evidence type="ECO:0000256" key="2">
    <source>
        <dbReference type="ARBA" id="ARBA00004496"/>
    </source>
</evidence>
<evidence type="ECO:0000313" key="16">
    <source>
        <dbReference type="Proteomes" id="UP000242875"/>
    </source>
</evidence>
<feature type="region of interest" description="Disordered" evidence="13">
    <location>
        <begin position="723"/>
        <end position="763"/>
    </location>
</feature>